<dbReference type="InterPro" id="IPR041373">
    <property type="entry name" value="RT_RNaseH"/>
</dbReference>
<keyword evidence="2" id="KW-0548">Nucleotidyltransferase</keyword>
<dbReference type="EMBL" id="JAEFBJ010000004">
    <property type="protein sequence ID" value="KAG7619702.1"/>
    <property type="molecule type" value="Genomic_DNA"/>
</dbReference>
<keyword evidence="10" id="KW-1185">Reference proteome</keyword>
<keyword evidence="1" id="KW-0808">Transferase</keyword>
<dbReference type="Proteomes" id="UP000694251">
    <property type="component" value="Chromosome 4"/>
</dbReference>
<comment type="caution">
    <text evidence="9">The sequence shown here is derived from an EMBL/GenBank/DDBJ whole genome shotgun (WGS) entry which is preliminary data.</text>
</comment>
<organism evidence="9 10">
    <name type="scientific">Arabidopsis suecica</name>
    <name type="common">Swedish thale-cress</name>
    <name type="synonym">Cardaminopsis suecica</name>
    <dbReference type="NCBI Taxonomy" id="45249"/>
    <lineage>
        <taxon>Eukaryota</taxon>
        <taxon>Viridiplantae</taxon>
        <taxon>Streptophyta</taxon>
        <taxon>Embryophyta</taxon>
        <taxon>Tracheophyta</taxon>
        <taxon>Spermatophyta</taxon>
        <taxon>Magnoliopsida</taxon>
        <taxon>eudicotyledons</taxon>
        <taxon>Gunneridae</taxon>
        <taxon>Pentapetalae</taxon>
        <taxon>rosids</taxon>
        <taxon>malvids</taxon>
        <taxon>Brassicales</taxon>
        <taxon>Brassicaceae</taxon>
        <taxon>Camelineae</taxon>
        <taxon>Arabidopsis</taxon>
    </lineage>
</organism>
<sequence length="1851" mass="212313">MANVVDEQQQPTNIGAGDFPHNHNHRHGIVPPPVQNNNFEIKSGLIAMVQGNKFHGLPMKDPLDHLDEFERLCGLTKINGVSEDGLKLRLFPFSLGDKAHLWEKMLSLGSITTWGGCKKAFLAKFFSNSRTVRLQNKISGFTQKQNESFYEAWQRFKGYQTKCPHHGFKQASLLSTLYRGVLPKIRMLLDTASNGNFLNKDVKDGWELVENLAQSDGNYNEDYDRSIRTSTESDDKHRREIKALHDKIDKLFQLQQKHVHFASEDEVFQIQEGENDQGAEISYLQNQGGYNKGYNNYGPNPNLSYRSTNVANPQDQVYPQQQQQQQQNQTKPFVPYNQNKGFHIMQGQAAGVMEAAKKMADLNSKIDKTFVEMGRGMESLNKRIKDLDVTMPLVDYFALIPDSHKYVKDLIIERIKEVQGMVILSHECSAIIQQKVIPRKLGDPGSFTLPCSLGPLTFIRCLCDLGASVSLMPLSVAKKLGFDKYKTCNISLILADRSIRIPHGLLEDLPVKIGSIEVPTDFVVLDMDEEPKDPLILGRPFLATAGAIINVKKGKIDLNLGKDLRMTFDITNMMKKPTIEGKVFWIEETELLADEVLEELAEEDHLQRALTKDSREKDLHVETLGYQKLMDMSKEVDDSEDFEELRQLDRTNDPLDHVTRSQGKLHHLIASLDHDSISDAESPSDDWSEVKTPKGTQEMRRDKPGVELGKMSLHDIKSFLGHAWFYRRFIKDFSKLARPLTRLLCKEGEFTFDEECLVAFKSIKEALIFAPIVQAPNRDHPFEIMCDASDYAVGAVLGQKIDKKLHLIYYASRTMDDAQVRYATTEKELLAVVFAFEKFRSYLVGSKVIVYTDHVALRQIYAKKDTKPRLLRWILLLQEFDMEIVDKKAIENGVADYLSGMRIEDAVPINDTMLEEQLIAIRERRGNISRRNEMPQNPILEVEIFDVRGIDFMGPFPSSYGNKYILVAVDYVSKWVEAIGSPTNDVRVVLKLFKSIIFLRFGVPRIVISDGGTHFVNKVFESLLRKNGVKHKVATPYHPQTSGQVEISNREIKSILEKIVGITRRDWSVKLDYALWAYRTAFKTPIDTKPKTHTDFGYTVKTLRSKKKLDTNPKTHTDFEYTIKSWRSKRSMLQPPKTGKDIRSFLGHAGFYKRFIRDFSKIARPLTRLLCKETEFEFDEDCLKSFHTIKDALVSAPVVRAPNWDYPFEIMCDASDYAVGAVLGQKIVKKVHVIYYASRTLDEAQGRYATTEKELLAVVFAFEKFKSYLVGSKVTIYTGHAALRHLYAKKDTKPRLLRWILLLQEFDTEIVDKKGIKNGAADHLSRMRIEKPLPIDNSMLEEQLMVVEFFGRSYSGKEFHQLNVVEGESPWYADHVNYLACGVEPPNLTSNERKKFFRDIHHYYWDEPYLYTLCKDKIYRRCVSEDEVEVEIFDVWGIDFMGPFASSYGNKYILVAVDYVSKWVEAIASPTNDAKVVLKLFKTIIFPRFGVPRVVICDGGKHFINKVFENLLKKHGVKHKVATPYHPQTSGQVEISNREIKTILEKTVGITRKEWSAKLDDALWAYRTAFKTPIGTTPFNLLYGKSCHLPVELEYKAMWVERTKLFHDKKIITKDFQVGDQLLLFNSRLKLFPGKLKSRWSGPFCITEVRPYGAVTLAGKSDDFTVNGQRLKKYLADQILPEGIMSNYSGSSSVDPVYNMDETESPSSRPEREKREYESFRRKAEIARGKRAMTERYELIDEDLEDEYIPEHTRRATKLLHKPDVFSSEEYIRLFKLNEFCSTRYPCSTTLAQLGLLEDVQHMYQSCHPDTLMAYPYVAYEDETIQFLSTLQVELYQGMTSDELDCEGLGL</sequence>
<evidence type="ECO:0000313" key="9">
    <source>
        <dbReference type="EMBL" id="KAG7619702.1"/>
    </source>
</evidence>
<dbReference type="GO" id="GO:0004519">
    <property type="term" value="F:endonuclease activity"/>
    <property type="evidence" value="ECO:0007669"/>
    <property type="project" value="UniProtKB-KW"/>
</dbReference>
<reference evidence="9 10" key="1">
    <citation type="submission" date="2020-12" db="EMBL/GenBank/DDBJ databases">
        <title>Concerted genomic and epigenomic changes stabilize Arabidopsis allopolyploids.</title>
        <authorList>
            <person name="Chen Z."/>
        </authorList>
    </citation>
    <scope>NUCLEOTIDE SEQUENCE [LARGE SCALE GENOMIC DNA]</scope>
    <source>
        <strain evidence="9">As9502</strain>
        <tissue evidence="9">Leaf</tissue>
    </source>
</reference>
<feature type="region of interest" description="Disordered" evidence="7">
    <location>
        <begin position="676"/>
        <end position="701"/>
    </location>
</feature>
<dbReference type="CDD" id="cd09274">
    <property type="entry name" value="RNase_HI_RT_Ty3"/>
    <property type="match status" value="2"/>
</dbReference>
<dbReference type="InterPro" id="IPR005162">
    <property type="entry name" value="Retrotrans_gag_dom"/>
</dbReference>
<feature type="compositionally biased region" description="Basic and acidic residues" evidence="7">
    <location>
        <begin position="688"/>
        <end position="701"/>
    </location>
</feature>
<dbReference type="Pfam" id="PF00665">
    <property type="entry name" value="rve"/>
    <property type="match status" value="2"/>
</dbReference>
<protein>
    <submittedName>
        <fullName evidence="9">Retrotransposon gag domain</fullName>
    </submittedName>
</protein>
<feature type="compositionally biased region" description="Basic and acidic residues" evidence="7">
    <location>
        <begin position="1709"/>
        <end position="1718"/>
    </location>
</feature>
<dbReference type="Pfam" id="PF17917">
    <property type="entry name" value="RT_RNaseH"/>
    <property type="match status" value="2"/>
</dbReference>
<evidence type="ECO:0000256" key="4">
    <source>
        <dbReference type="ARBA" id="ARBA00022759"/>
    </source>
</evidence>
<accession>A0A8T2E9S1</accession>
<dbReference type="PANTHER" id="PTHR37984:SF5">
    <property type="entry name" value="PROTEIN NYNRIN-LIKE"/>
    <property type="match status" value="1"/>
</dbReference>
<evidence type="ECO:0000256" key="6">
    <source>
        <dbReference type="ARBA" id="ARBA00022918"/>
    </source>
</evidence>
<dbReference type="CDD" id="cd00303">
    <property type="entry name" value="retropepsin_like"/>
    <property type="match status" value="1"/>
</dbReference>
<feature type="region of interest" description="Disordered" evidence="7">
    <location>
        <begin position="1695"/>
        <end position="1718"/>
    </location>
</feature>
<keyword evidence="3" id="KW-0540">Nuclease</keyword>
<evidence type="ECO:0000256" key="2">
    <source>
        <dbReference type="ARBA" id="ARBA00022695"/>
    </source>
</evidence>
<dbReference type="FunFam" id="3.10.20.370:FF:000001">
    <property type="entry name" value="Retrovirus-related Pol polyprotein from transposon 17.6-like protein"/>
    <property type="match status" value="2"/>
</dbReference>
<dbReference type="GO" id="GO:0003964">
    <property type="term" value="F:RNA-directed DNA polymerase activity"/>
    <property type="evidence" value="ECO:0007669"/>
    <property type="project" value="UniProtKB-KW"/>
</dbReference>
<dbReference type="InterPro" id="IPR001584">
    <property type="entry name" value="Integrase_cat-core"/>
</dbReference>
<evidence type="ECO:0000256" key="7">
    <source>
        <dbReference type="SAM" id="MobiDB-lite"/>
    </source>
</evidence>
<proteinExistence type="predicted"/>
<dbReference type="Pfam" id="PF03078">
    <property type="entry name" value="ATHILA"/>
    <property type="match status" value="1"/>
</dbReference>
<dbReference type="InterPro" id="IPR050951">
    <property type="entry name" value="Retrovirus_Pol_polyprotein"/>
</dbReference>
<dbReference type="GO" id="GO:0016787">
    <property type="term" value="F:hydrolase activity"/>
    <property type="evidence" value="ECO:0007669"/>
    <property type="project" value="UniProtKB-KW"/>
</dbReference>
<keyword evidence="5" id="KW-0378">Hydrolase</keyword>
<dbReference type="InterPro" id="IPR004312">
    <property type="entry name" value="ATHILA_Orf1_C"/>
</dbReference>
<gene>
    <name evidence="9" type="ORF">ISN44_As04g006200</name>
</gene>
<dbReference type="OrthoDB" id="10055717at2759"/>
<dbReference type="FunFam" id="3.30.420.10:FF:000032">
    <property type="entry name" value="Retrovirus-related Pol polyprotein from transposon 297-like Protein"/>
    <property type="match status" value="2"/>
</dbReference>
<dbReference type="PANTHER" id="PTHR37984">
    <property type="entry name" value="PROTEIN CBG26694"/>
    <property type="match status" value="1"/>
</dbReference>
<dbReference type="GO" id="GO:0015074">
    <property type="term" value="P:DNA integration"/>
    <property type="evidence" value="ECO:0007669"/>
    <property type="project" value="InterPro"/>
</dbReference>
<evidence type="ECO:0000259" key="8">
    <source>
        <dbReference type="PROSITE" id="PS50994"/>
    </source>
</evidence>
<dbReference type="FunFam" id="3.30.70.270:FF:000020">
    <property type="entry name" value="Transposon Tf2-6 polyprotein-like Protein"/>
    <property type="match status" value="2"/>
</dbReference>
<feature type="domain" description="Integrase catalytic" evidence="8">
    <location>
        <begin position="1425"/>
        <end position="1586"/>
    </location>
</feature>
<evidence type="ECO:0000256" key="1">
    <source>
        <dbReference type="ARBA" id="ARBA00022679"/>
    </source>
</evidence>
<name>A0A8T2E9S1_ARASU</name>
<evidence type="ECO:0000313" key="10">
    <source>
        <dbReference type="Proteomes" id="UP000694251"/>
    </source>
</evidence>
<keyword evidence="6" id="KW-0695">RNA-directed DNA polymerase</keyword>
<dbReference type="Pfam" id="PF13650">
    <property type="entry name" value="Asp_protease_2"/>
    <property type="match status" value="1"/>
</dbReference>
<keyword evidence="4" id="KW-0255">Endonuclease</keyword>
<evidence type="ECO:0000256" key="3">
    <source>
        <dbReference type="ARBA" id="ARBA00022722"/>
    </source>
</evidence>
<dbReference type="Pfam" id="PF03732">
    <property type="entry name" value="Retrotrans_gag"/>
    <property type="match status" value="1"/>
</dbReference>
<evidence type="ECO:0000256" key="5">
    <source>
        <dbReference type="ARBA" id="ARBA00022801"/>
    </source>
</evidence>
<feature type="domain" description="Integrase catalytic" evidence="8">
    <location>
        <begin position="934"/>
        <end position="1101"/>
    </location>
</feature>
<dbReference type="PROSITE" id="PS50994">
    <property type="entry name" value="INTEGRASE"/>
    <property type="match status" value="2"/>
</dbReference>